<keyword evidence="2" id="KW-1185">Reference proteome</keyword>
<comment type="caution">
    <text evidence="1">The sequence shown here is derived from an EMBL/GenBank/DDBJ whole genome shotgun (WGS) entry which is preliminary data.</text>
</comment>
<organism evidence="1 2">
    <name type="scientific">Litoribacillus peritrichatus</name>
    <dbReference type="NCBI Taxonomy" id="718191"/>
    <lineage>
        <taxon>Bacteria</taxon>
        <taxon>Pseudomonadati</taxon>
        <taxon>Pseudomonadota</taxon>
        <taxon>Gammaproteobacteria</taxon>
        <taxon>Oceanospirillales</taxon>
        <taxon>Oceanospirillaceae</taxon>
        <taxon>Litoribacillus</taxon>
    </lineage>
</organism>
<dbReference type="InterPro" id="IPR012347">
    <property type="entry name" value="Ferritin-like"/>
</dbReference>
<dbReference type="EMBL" id="BAABBN010000004">
    <property type="protein sequence ID" value="GAA3913952.1"/>
    <property type="molecule type" value="Genomic_DNA"/>
</dbReference>
<accession>A0ABP7M4D2</accession>
<dbReference type="PIRSF" id="PIRSF020736">
    <property type="entry name" value="MiaE"/>
    <property type="match status" value="1"/>
</dbReference>
<dbReference type="CDD" id="cd07910">
    <property type="entry name" value="MiaE"/>
    <property type="match status" value="1"/>
</dbReference>
<dbReference type="SUPFAM" id="SSF47240">
    <property type="entry name" value="Ferritin-like"/>
    <property type="match status" value="1"/>
</dbReference>
<reference evidence="2" key="1">
    <citation type="journal article" date="2019" name="Int. J. Syst. Evol. Microbiol.">
        <title>The Global Catalogue of Microorganisms (GCM) 10K type strain sequencing project: providing services to taxonomists for standard genome sequencing and annotation.</title>
        <authorList>
            <consortium name="The Broad Institute Genomics Platform"/>
            <consortium name="The Broad Institute Genome Sequencing Center for Infectious Disease"/>
            <person name="Wu L."/>
            <person name="Ma J."/>
        </authorList>
    </citation>
    <scope>NUCLEOTIDE SEQUENCE [LARGE SCALE GENOMIC DNA]</scope>
    <source>
        <strain evidence="2">JCM 17551</strain>
    </source>
</reference>
<evidence type="ECO:0000313" key="2">
    <source>
        <dbReference type="Proteomes" id="UP001501565"/>
    </source>
</evidence>
<dbReference type="Pfam" id="PF06175">
    <property type="entry name" value="MiaE"/>
    <property type="match status" value="1"/>
</dbReference>
<dbReference type="InterPro" id="IPR010386">
    <property type="entry name" value="tRNA-Hydrxlase_MiaE"/>
</dbReference>
<dbReference type="PANTHER" id="PTHR42637:SF1">
    <property type="entry name" value="TRNA 2-(METHYLSULFANYL)-N(6)-ISOPENTENYLADENOSINE(37) HYDROXYLASE"/>
    <property type="match status" value="1"/>
</dbReference>
<gene>
    <name evidence="1" type="primary">miaE</name>
    <name evidence="1" type="ORF">GCM10022277_05630</name>
</gene>
<dbReference type="Proteomes" id="UP001501565">
    <property type="component" value="Unassembled WGS sequence"/>
</dbReference>
<dbReference type="Gene3D" id="1.20.1260.10">
    <property type="match status" value="1"/>
</dbReference>
<evidence type="ECO:0000313" key="1">
    <source>
        <dbReference type="EMBL" id="GAA3913952.1"/>
    </source>
</evidence>
<name>A0ABP7M4D2_9GAMM</name>
<dbReference type="InterPro" id="IPR009078">
    <property type="entry name" value="Ferritin-like_SF"/>
</dbReference>
<dbReference type="PANTHER" id="PTHR42637">
    <property type="entry name" value="TRNA-(MS[2]IO[6]A)-HYDROXYLASE"/>
    <property type="match status" value="1"/>
</dbReference>
<proteinExistence type="predicted"/>
<protein>
    <submittedName>
        <fullName evidence="1">tRNA isopentenyl-2-thiomethyl-A-37 hydroxylase MiaE</fullName>
    </submittedName>
</protein>
<dbReference type="RefSeq" id="WP_344795275.1">
    <property type="nucleotide sequence ID" value="NZ_BAABBN010000004.1"/>
</dbReference>
<sequence>MQQVDPKALEELKAFLPCETPDAWVQEALDNQETLLINHAYLEKCAARTALNLMFKHPDKPDLLHKMSRLAREELVHFEQVMKIIKKRGLKYKAHKPSRYAGLLGSEIRKQDPHRVVDTLIVGALIEARSCERFSKLAPHLDEELEKFYTSLLKSEARHFKDYITLAEKYAGEPIDDRIAFFAQIEKEAIESPDPQFRFHSGVPVNAVPTK</sequence>